<dbReference type="OrthoDB" id="128729at2"/>
<gene>
    <name evidence="7" type="ORF">D8M04_19835</name>
</gene>
<dbReference type="GO" id="GO:0012505">
    <property type="term" value="C:endomembrane system"/>
    <property type="evidence" value="ECO:0007669"/>
    <property type="project" value="UniProtKB-SubCell"/>
</dbReference>
<evidence type="ECO:0000256" key="1">
    <source>
        <dbReference type="ARBA" id="ARBA00004127"/>
    </source>
</evidence>
<organism evidence="7 8">
    <name type="scientific">Oceanobacillus piezotolerans</name>
    <dbReference type="NCBI Taxonomy" id="2448030"/>
    <lineage>
        <taxon>Bacteria</taxon>
        <taxon>Bacillati</taxon>
        <taxon>Bacillota</taxon>
        <taxon>Bacilli</taxon>
        <taxon>Bacillales</taxon>
        <taxon>Bacillaceae</taxon>
        <taxon>Oceanobacillus</taxon>
    </lineage>
</organism>
<feature type="domain" description="HTTM-like" evidence="6">
    <location>
        <begin position="11"/>
        <end position="281"/>
    </location>
</feature>
<keyword evidence="4 5" id="KW-0472">Membrane</keyword>
<comment type="subcellular location">
    <subcellularLocation>
        <location evidence="1">Endomembrane system</location>
        <topology evidence="1">Multi-pass membrane protein</topology>
    </subcellularLocation>
</comment>
<dbReference type="NCBIfam" id="TIGR04033">
    <property type="entry name" value="export_SdpB"/>
    <property type="match status" value="1"/>
</dbReference>
<evidence type="ECO:0000313" key="7">
    <source>
        <dbReference type="EMBL" id="RLL39808.1"/>
    </source>
</evidence>
<accession>A0A498D8Q8</accession>
<dbReference type="InterPro" id="IPR023894">
    <property type="entry name" value="Sporulation_SdpB"/>
</dbReference>
<sequence>MDKKLENWLHNANPWTNVYGLARTLLATSTLLTLLFNPTGNFFKPSSFSETYPNCSNRYSIFCLIDFNDTELIIIKWICILILGIVASGWRPRFTGIFHAWITFSFYNSAVAVDGGEQVATVFSLILLPITLTDNRKWHWQDPPQSRDEISKVIGMTSYYALRVQVAILYFHSVVAKISEEEWIDGTAVWYYIQSPMLGFHPDLLNIFKPLLTTPLIVVPTWGTLILQFILVMALVIDKKYWKYILIAAMFMHEIFAIALGLISFSLAVIAVLLMYLRPLEETFNFKEVKNTVLSNTFKGLNKIKLLKNGRLRYEEK</sequence>
<dbReference type="AlphaFoldDB" id="A0A498D8Q8"/>
<keyword evidence="2 5" id="KW-0812">Transmembrane</keyword>
<keyword evidence="8" id="KW-1185">Reference proteome</keyword>
<evidence type="ECO:0000256" key="2">
    <source>
        <dbReference type="ARBA" id="ARBA00022692"/>
    </source>
</evidence>
<name>A0A498D8Q8_9BACI</name>
<feature type="transmembrane region" description="Helical" evidence="5">
    <location>
        <begin position="72"/>
        <end position="90"/>
    </location>
</feature>
<evidence type="ECO:0000256" key="4">
    <source>
        <dbReference type="ARBA" id="ARBA00023136"/>
    </source>
</evidence>
<evidence type="ECO:0000259" key="6">
    <source>
        <dbReference type="SMART" id="SM00752"/>
    </source>
</evidence>
<dbReference type="RefSeq" id="WP_121525135.1">
    <property type="nucleotide sequence ID" value="NZ_RCHR01000016.1"/>
</dbReference>
<dbReference type="SMART" id="SM00752">
    <property type="entry name" value="HTTM"/>
    <property type="match status" value="1"/>
</dbReference>
<dbReference type="PANTHER" id="PTHR39535:SF2">
    <property type="entry name" value="HTTM DOMAIN-CONTAINING PROTEIN"/>
    <property type="match status" value="1"/>
</dbReference>
<reference evidence="7 8" key="1">
    <citation type="submission" date="2018-10" db="EMBL/GenBank/DDBJ databases">
        <title>Oceanobacillus sp. YLB-02 draft genome.</title>
        <authorList>
            <person name="Yu L."/>
        </authorList>
    </citation>
    <scope>NUCLEOTIDE SEQUENCE [LARGE SCALE GENOMIC DNA]</scope>
    <source>
        <strain evidence="7 8">YLB-02</strain>
    </source>
</reference>
<feature type="transmembrane region" description="Helical" evidence="5">
    <location>
        <begin position="216"/>
        <end position="237"/>
    </location>
</feature>
<keyword evidence="3 5" id="KW-1133">Transmembrane helix</keyword>
<feature type="transmembrane region" description="Helical" evidence="5">
    <location>
        <begin position="244"/>
        <end position="277"/>
    </location>
</feature>
<proteinExistence type="predicted"/>
<dbReference type="InterPro" id="IPR011020">
    <property type="entry name" value="HTTM-like"/>
</dbReference>
<protein>
    <recommendedName>
        <fullName evidence="6">HTTM-like domain-containing protein</fullName>
    </recommendedName>
</protein>
<dbReference type="PANTHER" id="PTHR39535">
    <property type="entry name" value="SPORULATION-DELAYING PROTEIN SDPB"/>
    <property type="match status" value="1"/>
</dbReference>
<feature type="transmembrane region" description="Helical" evidence="5">
    <location>
        <begin position="20"/>
        <end position="37"/>
    </location>
</feature>
<evidence type="ECO:0000256" key="5">
    <source>
        <dbReference type="SAM" id="Phobius"/>
    </source>
</evidence>
<dbReference type="InterPro" id="IPR052964">
    <property type="entry name" value="Sporulation_signal_mat"/>
</dbReference>
<dbReference type="Proteomes" id="UP000270219">
    <property type="component" value="Unassembled WGS sequence"/>
</dbReference>
<evidence type="ECO:0000256" key="3">
    <source>
        <dbReference type="ARBA" id="ARBA00022989"/>
    </source>
</evidence>
<evidence type="ECO:0000313" key="8">
    <source>
        <dbReference type="Proteomes" id="UP000270219"/>
    </source>
</evidence>
<comment type="caution">
    <text evidence="7">The sequence shown here is derived from an EMBL/GenBank/DDBJ whole genome shotgun (WGS) entry which is preliminary data.</text>
</comment>
<dbReference type="EMBL" id="RCHR01000016">
    <property type="protein sequence ID" value="RLL39808.1"/>
    <property type="molecule type" value="Genomic_DNA"/>
</dbReference>